<evidence type="ECO:0000256" key="4">
    <source>
        <dbReference type="ARBA" id="ARBA00022692"/>
    </source>
</evidence>
<feature type="transmembrane region" description="Helical" evidence="12">
    <location>
        <begin position="68"/>
        <end position="91"/>
    </location>
</feature>
<keyword evidence="9 12" id="KW-0407">Ion channel</keyword>
<proteinExistence type="inferred from homology"/>
<keyword evidence="5 12" id="KW-1133">Transmembrane helix</keyword>
<evidence type="ECO:0000256" key="8">
    <source>
        <dbReference type="ARBA" id="ARBA00023136"/>
    </source>
</evidence>
<keyword evidence="12" id="KW-0479">Metal-binding</keyword>
<evidence type="ECO:0000256" key="5">
    <source>
        <dbReference type="ARBA" id="ARBA00022989"/>
    </source>
</evidence>
<reference evidence="13 14" key="1">
    <citation type="journal article" date="2018" name="Aquat. Microb. Ecol.">
        <title>Gammaproteobacterial methanotrophs dominate.</title>
        <authorList>
            <person name="Rissanen A.J."/>
            <person name="Saarenheimo J."/>
            <person name="Tiirola M."/>
            <person name="Peura S."/>
            <person name="Aalto S.L."/>
            <person name="Karvinen A."/>
            <person name="Nykanen H."/>
        </authorList>
    </citation>
    <scope>NUCLEOTIDE SEQUENCE [LARGE SCALE GENOMIC DNA]</scope>
    <source>
        <strain evidence="13">AMbin10</strain>
    </source>
</reference>
<evidence type="ECO:0000256" key="10">
    <source>
        <dbReference type="ARBA" id="ARBA00035120"/>
    </source>
</evidence>
<comment type="similarity">
    <text evidence="10 12">Belongs to the fluoride channel Fluc/FEX (TC 1.A.43) family.</text>
</comment>
<dbReference type="AlphaFoldDB" id="A0A2W4SGB1"/>
<keyword evidence="6 12" id="KW-0915">Sodium</keyword>
<evidence type="ECO:0000313" key="13">
    <source>
        <dbReference type="EMBL" id="PZN72544.1"/>
    </source>
</evidence>
<sequence length="229" mass="24559">MNQIIAIVAGGSVGALARFWIANLVYDWLGRGFPHGTLLVNVSGCFLMGLLTELMLQRFAMTAEFRAAVLVGFLGAYTTFSTFAIETLYLFEQGESLKALLNIFLSVALCLAAVWFGLVWGRKVFGSGLMPWLGDGMPWGLVFLGFVAAMALGCGSNWVLRRLDWSEQAQLQSLIVVLGVVATATTLILAQKMASVGLGWRGGLPGLFAFNALGTALAVWVGMLLGRSL</sequence>
<dbReference type="GO" id="GO:0140114">
    <property type="term" value="P:cellular detoxification of fluoride"/>
    <property type="evidence" value="ECO:0007669"/>
    <property type="project" value="UniProtKB-UniRule"/>
</dbReference>
<feature type="transmembrane region" description="Helical" evidence="12">
    <location>
        <begin position="202"/>
        <end position="225"/>
    </location>
</feature>
<keyword evidence="4 12" id="KW-0812">Transmembrane</keyword>
<dbReference type="GO" id="GO:0005886">
    <property type="term" value="C:plasma membrane"/>
    <property type="evidence" value="ECO:0007669"/>
    <property type="project" value="UniProtKB-SubCell"/>
</dbReference>
<dbReference type="NCBIfam" id="TIGR00494">
    <property type="entry name" value="crcB"/>
    <property type="match status" value="1"/>
</dbReference>
<organism evidence="13 14">
    <name type="scientific">Candidatus Methylumidiphilus alinenensis</name>
    <dbReference type="NCBI Taxonomy" id="2202197"/>
    <lineage>
        <taxon>Bacteria</taxon>
        <taxon>Pseudomonadati</taxon>
        <taxon>Pseudomonadota</taxon>
        <taxon>Gammaproteobacteria</taxon>
        <taxon>Methylococcales</taxon>
        <taxon>Candidatus Methylumidiphilus</taxon>
    </lineage>
</organism>
<evidence type="ECO:0000313" key="14">
    <source>
        <dbReference type="Proteomes" id="UP000249396"/>
    </source>
</evidence>
<feature type="transmembrane region" description="Helical" evidence="12">
    <location>
        <begin position="38"/>
        <end position="56"/>
    </location>
</feature>
<keyword evidence="7 12" id="KW-0406">Ion transport</keyword>
<dbReference type="PANTHER" id="PTHR28259:SF1">
    <property type="entry name" value="FLUORIDE EXPORT PROTEIN 1-RELATED"/>
    <property type="match status" value="1"/>
</dbReference>
<feature type="transmembrane region" description="Helical" evidence="12">
    <location>
        <begin position="141"/>
        <end position="159"/>
    </location>
</feature>
<comment type="function">
    <text evidence="12">Fluoride-specific ion channel. Important for reducing fluoride concentration in the cell, thus reducing its toxicity.</text>
</comment>
<protein>
    <recommendedName>
        <fullName evidence="12">Fluoride-specific ion channel FluC</fullName>
    </recommendedName>
</protein>
<dbReference type="EMBL" id="QJPH01000484">
    <property type="protein sequence ID" value="PZN72544.1"/>
    <property type="molecule type" value="Genomic_DNA"/>
</dbReference>
<evidence type="ECO:0000256" key="3">
    <source>
        <dbReference type="ARBA" id="ARBA00022519"/>
    </source>
</evidence>
<evidence type="ECO:0000256" key="12">
    <source>
        <dbReference type="HAMAP-Rule" id="MF_00454"/>
    </source>
</evidence>
<dbReference type="Proteomes" id="UP000249396">
    <property type="component" value="Unassembled WGS sequence"/>
</dbReference>
<comment type="subcellular location">
    <subcellularLocation>
        <location evidence="1 12">Cell membrane</location>
        <topology evidence="1 12">Multi-pass membrane protein</topology>
    </subcellularLocation>
</comment>
<evidence type="ECO:0000256" key="6">
    <source>
        <dbReference type="ARBA" id="ARBA00023053"/>
    </source>
</evidence>
<evidence type="ECO:0000256" key="1">
    <source>
        <dbReference type="ARBA" id="ARBA00004651"/>
    </source>
</evidence>
<comment type="caution">
    <text evidence="13">The sequence shown here is derived from an EMBL/GenBank/DDBJ whole genome shotgun (WGS) entry which is preliminary data.</text>
</comment>
<dbReference type="HAMAP" id="MF_00454">
    <property type="entry name" value="FluC"/>
    <property type="match status" value="1"/>
</dbReference>
<dbReference type="GO" id="GO:0046872">
    <property type="term" value="F:metal ion binding"/>
    <property type="evidence" value="ECO:0007669"/>
    <property type="project" value="UniProtKB-KW"/>
</dbReference>
<accession>A0A2W4SGB1</accession>
<comment type="activity regulation">
    <text evidence="12">Na(+) is not transported, but it plays an essential structural role and its presence is essential for fluoride channel function.</text>
</comment>
<dbReference type="GO" id="GO:0062054">
    <property type="term" value="F:fluoride channel activity"/>
    <property type="evidence" value="ECO:0007669"/>
    <property type="project" value="UniProtKB-UniRule"/>
</dbReference>
<keyword evidence="12" id="KW-0813">Transport</keyword>
<feature type="transmembrane region" description="Helical" evidence="12">
    <location>
        <begin position="6"/>
        <end position="26"/>
    </location>
</feature>
<dbReference type="InterPro" id="IPR003691">
    <property type="entry name" value="FluC"/>
</dbReference>
<dbReference type="PANTHER" id="PTHR28259">
    <property type="entry name" value="FLUORIDE EXPORT PROTEIN 1-RELATED"/>
    <property type="match status" value="1"/>
</dbReference>
<evidence type="ECO:0000256" key="2">
    <source>
        <dbReference type="ARBA" id="ARBA00022475"/>
    </source>
</evidence>
<evidence type="ECO:0000256" key="11">
    <source>
        <dbReference type="ARBA" id="ARBA00035585"/>
    </source>
</evidence>
<evidence type="ECO:0000256" key="7">
    <source>
        <dbReference type="ARBA" id="ARBA00023065"/>
    </source>
</evidence>
<evidence type="ECO:0000256" key="9">
    <source>
        <dbReference type="ARBA" id="ARBA00023303"/>
    </source>
</evidence>
<name>A0A2W4SGB1_9GAMM</name>
<comment type="catalytic activity">
    <reaction evidence="11">
        <text>fluoride(in) = fluoride(out)</text>
        <dbReference type="Rhea" id="RHEA:76159"/>
        <dbReference type="ChEBI" id="CHEBI:17051"/>
    </reaction>
    <physiologicalReaction direction="left-to-right" evidence="11">
        <dbReference type="Rhea" id="RHEA:76160"/>
    </physiologicalReaction>
</comment>
<dbReference type="Pfam" id="PF02537">
    <property type="entry name" value="CRCB"/>
    <property type="match status" value="1"/>
</dbReference>
<feature type="transmembrane region" description="Helical" evidence="12">
    <location>
        <begin position="103"/>
        <end position="121"/>
    </location>
</feature>
<keyword evidence="8 12" id="KW-0472">Membrane</keyword>
<gene>
    <name evidence="12 13" type="primary">crcB</name>
    <name evidence="12" type="synonym">fluC</name>
    <name evidence="13" type="ORF">DM484_24310</name>
</gene>
<feature type="transmembrane region" description="Helical" evidence="12">
    <location>
        <begin position="171"/>
        <end position="190"/>
    </location>
</feature>
<feature type="binding site" evidence="12">
    <location>
        <position position="78"/>
    </location>
    <ligand>
        <name>Na(+)</name>
        <dbReference type="ChEBI" id="CHEBI:29101"/>
        <note>structural</note>
    </ligand>
</feature>
<keyword evidence="2 12" id="KW-1003">Cell membrane</keyword>
<feature type="binding site" evidence="12">
    <location>
        <position position="75"/>
    </location>
    <ligand>
        <name>Na(+)</name>
        <dbReference type="ChEBI" id="CHEBI:29101"/>
        <note>structural</note>
    </ligand>
</feature>
<keyword evidence="3" id="KW-0997">Cell inner membrane</keyword>